<dbReference type="InterPro" id="IPR011579">
    <property type="entry name" value="ATPase_dom"/>
</dbReference>
<evidence type="ECO:0000313" key="2">
    <source>
        <dbReference type="EMBL" id="AJB42352.1"/>
    </source>
</evidence>
<proteinExistence type="predicted"/>
<organism evidence="2 3">
    <name type="scientific">Thermofilum adornatum 1505</name>
    <dbReference type="NCBI Taxonomy" id="697581"/>
    <lineage>
        <taxon>Archaea</taxon>
        <taxon>Thermoproteota</taxon>
        <taxon>Thermoprotei</taxon>
        <taxon>Thermofilales</taxon>
        <taxon>Thermofilaceae</taxon>
        <taxon>Thermofilum</taxon>
    </lineage>
</organism>
<dbReference type="Pfam" id="PF01637">
    <property type="entry name" value="ATPase_2"/>
    <property type="match status" value="1"/>
</dbReference>
<name>A0A3G1A638_9CREN</name>
<sequence>MAVATTSEGLTRSEIGRHRWAYIAPLWNLSREGFMELYEQEKLGKGRLSSTPWFHGRRRMAYNGRKPLHDCEPR</sequence>
<dbReference type="KEGG" id="tcb:TCARB_1306"/>
<dbReference type="STRING" id="697581.TCARB_1306"/>
<evidence type="ECO:0000259" key="1">
    <source>
        <dbReference type="Pfam" id="PF01637"/>
    </source>
</evidence>
<dbReference type="GO" id="GO:0005524">
    <property type="term" value="F:ATP binding"/>
    <property type="evidence" value="ECO:0007669"/>
    <property type="project" value="InterPro"/>
</dbReference>
<feature type="domain" description="ATPase" evidence="1">
    <location>
        <begin position="2"/>
        <end position="41"/>
    </location>
</feature>
<gene>
    <name evidence="2" type="ORF">TCARB_1306</name>
</gene>
<dbReference type="EMBL" id="CP007493">
    <property type="protein sequence ID" value="AJB42352.1"/>
    <property type="molecule type" value="Genomic_DNA"/>
</dbReference>
<accession>A0A3G1A638</accession>
<reference evidence="3" key="1">
    <citation type="book" date="2010" name="EXTREMOPHILES" publisher="0:0-0">
        <title>Complete genome sequences of ten hyperthermophilic archaea reveal their metabolic capabilities and possible ecological roles.</title>
        <editorList>
            <person name="?"/>
        </editorList>
        <authorList>
            <person name="Ravin N.V."/>
            <person name="Mardanov A.V."/>
            <person name="Bonch-Osmolovskaya E.A."/>
            <person name="Skryabin K.G."/>
        </authorList>
    </citation>
    <scope>NUCLEOTIDE SEQUENCE [LARGE SCALE GENOMIC DNA]</scope>
    <source>
        <strain evidence="3">1505</strain>
    </source>
</reference>
<evidence type="ECO:0000313" key="3">
    <source>
        <dbReference type="Proteomes" id="UP000266720"/>
    </source>
</evidence>
<dbReference type="Proteomes" id="UP000266720">
    <property type="component" value="Chromosome"/>
</dbReference>
<dbReference type="AlphaFoldDB" id="A0A3G1A638"/>
<protein>
    <recommendedName>
        <fullName evidence="1">ATPase domain-containing protein</fullName>
    </recommendedName>
</protein>